<feature type="transmembrane region" description="Helical" evidence="2">
    <location>
        <begin position="102"/>
        <end position="127"/>
    </location>
</feature>
<accession>A0ABV8GWA2</accession>
<dbReference type="InterPro" id="IPR025194">
    <property type="entry name" value="RodZ-like_C"/>
</dbReference>
<keyword evidence="2" id="KW-0472">Membrane</keyword>
<sequence>MDVGAKLKEARLASGLSLDTLQETTKIQKRYLVAIEEGNLHILPGKFYARAFIKEYANAVGLDASELVEEYKEEIPTTEEENVQYTRIQRTRKSNNSEKGSGFSSLIPAIIVVLLIIGIVFVAWWFIRENMAEDGAAPIEEPQDNVIITNPDNTGSGSPADNQDEAAEDDNANEEGTDDAATEEDDASGDSEEESSEAEIAVVEEGTGSTPTSTLEINNAGDEITITLESVNTNDTWLEVRDENSNEVFYNANFNEDNSPFEIDASDLETIYLNIGNVQALKILVNGVELEYPVETSKVHQKLYLNINKAE</sequence>
<feature type="domain" description="Cytoskeleton protein RodZ-like C-terminal" evidence="3">
    <location>
        <begin position="233"/>
        <end position="294"/>
    </location>
</feature>
<dbReference type="SUPFAM" id="SSF47413">
    <property type="entry name" value="lambda repressor-like DNA-binding domains"/>
    <property type="match status" value="1"/>
</dbReference>
<dbReference type="CDD" id="cd00093">
    <property type="entry name" value="HTH_XRE"/>
    <property type="match status" value="1"/>
</dbReference>
<dbReference type="Pfam" id="PF13413">
    <property type="entry name" value="HTH_25"/>
    <property type="match status" value="1"/>
</dbReference>
<evidence type="ECO:0000256" key="2">
    <source>
        <dbReference type="SAM" id="Phobius"/>
    </source>
</evidence>
<dbReference type="InterPro" id="IPR001387">
    <property type="entry name" value="Cro/C1-type_HTH"/>
</dbReference>
<gene>
    <name evidence="4" type="ORF">ACFOUV_04535</name>
</gene>
<feature type="compositionally biased region" description="Polar residues" evidence="1">
    <location>
        <begin position="207"/>
        <end position="216"/>
    </location>
</feature>
<feature type="compositionally biased region" description="Polar residues" evidence="1">
    <location>
        <begin position="146"/>
        <end position="159"/>
    </location>
</feature>
<feature type="region of interest" description="Disordered" evidence="1">
    <location>
        <begin position="139"/>
        <end position="216"/>
    </location>
</feature>
<dbReference type="PANTHER" id="PTHR34475">
    <property type="match status" value="1"/>
</dbReference>
<dbReference type="Pfam" id="PF13464">
    <property type="entry name" value="RodZ_C"/>
    <property type="match status" value="1"/>
</dbReference>
<dbReference type="InterPro" id="IPR050400">
    <property type="entry name" value="Bact_Cytoskel_RodZ"/>
</dbReference>
<feature type="compositionally biased region" description="Acidic residues" evidence="1">
    <location>
        <begin position="162"/>
        <end position="197"/>
    </location>
</feature>
<evidence type="ECO:0000313" key="5">
    <source>
        <dbReference type="Proteomes" id="UP001595772"/>
    </source>
</evidence>
<dbReference type="InterPro" id="IPR010982">
    <property type="entry name" value="Lambda_DNA-bd_dom_sf"/>
</dbReference>
<dbReference type="Proteomes" id="UP001595772">
    <property type="component" value="Unassembled WGS sequence"/>
</dbReference>
<name>A0ABV8GWA2_9BACI</name>
<reference evidence="5" key="1">
    <citation type="journal article" date="2019" name="Int. J. Syst. Evol. Microbiol.">
        <title>The Global Catalogue of Microorganisms (GCM) 10K type strain sequencing project: providing services to taxonomists for standard genome sequencing and annotation.</title>
        <authorList>
            <consortium name="The Broad Institute Genomics Platform"/>
            <consortium name="The Broad Institute Genome Sequencing Center for Infectious Disease"/>
            <person name="Wu L."/>
            <person name="Ma J."/>
        </authorList>
    </citation>
    <scope>NUCLEOTIDE SEQUENCE [LARGE SCALE GENOMIC DNA]</scope>
    <source>
        <strain evidence="5">IBRC-M 10703</strain>
    </source>
</reference>
<dbReference type="PANTHER" id="PTHR34475:SF1">
    <property type="entry name" value="CYTOSKELETON PROTEIN RODZ"/>
    <property type="match status" value="1"/>
</dbReference>
<evidence type="ECO:0000256" key="1">
    <source>
        <dbReference type="SAM" id="MobiDB-lite"/>
    </source>
</evidence>
<dbReference type="RefSeq" id="WP_379495563.1">
    <property type="nucleotide sequence ID" value="NZ_JBHSAO010000001.1"/>
</dbReference>
<dbReference type="Gene3D" id="1.10.260.40">
    <property type="entry name" value="lambda repressor-like DNA-binding domains"/>
    <property type="match status" value="1"/>
</dbReference>
<evidence type="ECO:0000313" key="4">
    <source>
        <dbReference type="EMBL" id="MFC4023083.1"/>
    </source>
</evidence>
<feature type="region of interest" description="Disordered" evidence="1">
    <location>
        <begin position="78"/>
        <end position="101"/>
    </location>
</feature>
<comment type="caution">
    <text evidence="4">The sequence shown here is derived from an EMBL/GenBank/DDBJ whole genome shotgun (WGS) entry which is preliminary data.</text>
</comment>
<evidence type="ECO:0000259" key="3">
    <source>
        <dbReference type="Pfam" id="PF13464"/>
    </source>
</evidence>
<keyword evidence="2" id="KW-1133">Transmembrane helix</keyword>
<proteinExistence type="predicted"/>
<keyword evidence="5" id="KW-1185">Reference proteome</keyword>
<keyword evidence="2" id="KW-0812">Transmembrane</keyword>
<organism evidence="4 5">
    <name type="scientific">Oceanobacillus longus</name>
    <dbReference type="NCBI Taxonomy" id="930120"/>
    <lineage>
        <taxon>Bacteria</taxon>
        <taxon>Bacillati</taxon>
        <taxon>Bacillota</taxon>
        <taxon>Bacilli</taxon>
        <taxon>Bacillales</taxon>
        <taxon>Bacillaceae</taxon>
        <taxon>Oceanobacillus</taxon>
    </lineage>
</organism>
<dbReference type="EMBL" id="JBHSAO010000001">
    <property type="protein sequence ID" value="MFC4023083.1"/>
    <property type="molecule type" value="Genomic_DNA"/>
</dbReference>
<protein>
    <submittedName>
        <fullName evidence="4">RodZ domain-containing protein</fullName>
    </submittedName>
</protein>